<gene>
    <name evidence="2" type="ORF">Zmor_026496</name>
</gene>
<keyword evidence="3" id="KW-1185">Reference proteome</keyword>
<comment type="caution">
    <text evidence="2">The sequence shown here is derived from an EMBL/GenBank/DDBJ whole genome shotgun (WGS) entry which is preliminary data.</text>
</comment>
<dbReference type="AlphaFoldDB" id="A0AA38M5C5"/>
<sequence length="104" mass="11975">MEQRRATNTSQGYRPFQSQRRTRRSFAKKKCYSIPLVTITISRDGLDDSNWAQNPRSTIYRQICSFGSRSYGPNCKLPTRTQKYQASLVPRQAAMAVLVECHNV</sequence>
<accession>A0AA38M5C5</accession>
<feature type="compositionally biased region" description="Polar residues" evidence="1">
    <location>
        <begin position="1"/>
        <end position="19"/>
    </location>
</feature>
<dbReference type="EMBL" id="JALNTZ010000008">
    <property type="protein sequence ID" value="KAJ3643808.1"/>
    <property type="molecule type" value="Genomic_DNA"/>
</dbReference>
<dbReference type="Proteomes" id="UP001168821">
    <property type="component" value="Unassembled WGS sequence"/>
</dbReference>
<reference evidence="2" key="1">
    <citation type="journal article" date="2023" name="G3 (Bethesda)">
        <title>Whole genome assemblies of Zophobas morio and Tenebrio molitor.</title>
        <authorList>
            <person name="Kaur S."/>
            <person name="Stinson S.A."/>
            <person name="diCenzo G.C."/>
        </authorList>
    </citation>
    <scope>NUCLEOTIDE SEQUENCE</scope>
    <source>
        <strain evidence="2">QUZm001</strain>
    </source>
</reference>
<organism evidence="2 3">
    <name type="scientific">Zophobas morio</name>
    <dbReference type="NCBI Taxonomy" id="2755281"/>
    <lineage>
        <taxon>Eukaryota</taxon>
        <taxon>Metazoa</taxon>
        <taxon>Ecdysozoa</taxon>
        <taxon>Arthropoda</taxon>
        <taxon>Hexapoda</taxon>
        <taxon>Insecta</taxon>
        <taxon>Pterygota</taxon>
        <taxon>Neoptera</taxon>
        <taxon>Endopterygota</taxon>
        <taxon>Coleoptera</taxon>
        <taxon>Polyphaga</taxon>
        <taxon>Cucujiformia</taxon>
        <taxon>Tenebrionidae</taxon>
        <taxon>Zophobas</taxon>
    </lineage>
</organism>
<evidence type="ECO:0000313" key="2">
    <source>
        <dbReference type="EMBL" id="KAJ3643808.1"/>
    </source>
</evidence>
<evidence type="ECO:0000256" key="1">
    <source>
        <dbReference type="SAM" id="MobiDB-lite"/>
    </source>
</evidence>
<name>A0AA38M5C5_9CUCU</name>
<proteinExistence type="predicted"/>
<feature type="region of interest" description="Disordered" evidence="1">
    <location>
        <begin position="1"/>
        <end position="25"/>
    </location>
</feature>
<protein>
    <submittedName>
        <fullName evidence="2">Uncharacterized protein</fullName>
    </submittedName>
</protein>
<evidence type="ECO:0000313" key="3">
    <source>
        <dbReference type="Proteomes" id="UP001168821"/>
    </source>
</evidence>